<comment type="pathway">
    <text evidence="1">Cofactor biosynthesis; tetrahydrofolate biosynthesis; 2-amino-4-hydroxy-6-hydroxymethyl-7,8-dihydropteridine diphosphate from 7,8-dihydroneopterin triphosphate: step 4/4.</text>
</comment>
<accession>A0A0K1ETJ8</accession>
<evidence type="ECO:0000256" key="4">
    <source>
        <dbReference type="ARBA" id="ARBA00016218"/>
    </source>
</evidence>
<dbReference type="EMBL" id="CP012159">
    <property type="protein sequence ID" value="AKT43958.1"/>
    <property type="molecule type" value="Genomic_DNA"/>
</dbReference>
<evidence type="ECO:0000313" key="14">
    <source>
        <dbReference type="EMBL" id="AKT43958.1"/>
    </source>
</evidence>
<keyword evidence="5 14" id="KW-0808">Transferase</keyword>
<dbReference type="EC" id="2.7.6.3" evidence="3"/>
<dbReference type="InterPro" id="IPR035907">
    <property type="entry name" value="Hppk_sf"/>
</dbReference>
<keyword evidence="15" id="KW-1185">Reference proteome</keyword>
<organism evidence="14 15">
    <name type="scientific">Chondromyces crocatus</name>
    <dbReference type="NCBI Taxonomy" id="52"/>
    <lineage>
        <taxon>Bacteria</taxon>
        <taxon>Pseudomonadati</taxon>
        <taxon>Myxococcota</taxon>
        <taxon>Polyangia</taxon>
        <taxon>Polyangiales</taxon>
        <taxon>Polyangiaceae</taxon>
        <taxon>Chondromyces</taxon>
    </lineage>
</organism>
<keyword evidence="8" id="KW-0067">ATP-binding</keyword>
<proteinExistence type="inferred from homology"/>
<evidence type="ECO:0000259" key="13">
    <source>
        <dbReference type="PROSITE" id="PS00794"/>
    </source>
</evidence>
<dbReference type="Proteomes" id="UP000067626">
    <property type="component" value="Chromosome"/>
</dbReference>
<evidence type="ECO:0000256" key="3">
    <source>
        <dbReference type="ARBA" id="ARBA00013253"/>
    </source>
</evidence>
<dbReference type="OrthoDB" id="9808041at2"/>
<dbReference type="PROSITE" id="PS00794">
    <property type="entry name" value="HPPK"/>
    <property type="match status" value="1"/>
</dbReference>
<name>A0A0K1ETJ8_CHOCO</name>
<comment type="function">
    <text evidence="10">Catalyzes the transfer of pyrophosphate from adenosine triphosphate (ATP) to 6-hydroxymethyl-7,8-dihydropterin, an enzymatic step in folate biosynthesis pathway.</text>
</comment>
<evidence type="ECO:0000256" key="10">
    <source>
        <dbReference type="ARBA" id="ARBA00029409"/>
    </source>
</evidence>
<evidence type="ECO:0000256" key="8">
    <source>
        <dbReference type="ARBA" id="ARBA00022840"/>
    </source>
</evidence>
<dbReference type="GO" id="GO:0003848">
    <property type="term" value="F:2-amino-4-hydroxy-6-hydroxymethyldihydropteridine diphosphokinase activity"/>
    <property type="evidence" value="ECO:0007669"/>
    <property type="project" value="UniProtKB-EC"/>
</dbReference>
<dbReference type="GO" id="GO:0016301">
    <property type="term" value="F:kinase activity"/>
    <property type="evidence" value="ECO:0007669"/>
    <property type="project" value="UniProtKB-KW"/>
</dbReference>
<evidence type="ECO:0000256" key="5">
    <source>
        <dbReference type="ARBA" id="ARBA00022679"/>
    </source>
</evidence>
<dbReference type="KEGG" id="ccro:CMC5_081950"/>
<dbReference type="RefSeq" id="WP_050435357.1">
    <property type="nucleotide sequence ID" value="NZ_CP012159.1"/>
</dbReference>
<dbReference type="STRING" id="52.CMC5_081950"/>
<dbReference type="NCBIfam" id="TIGR01498">
    <property type="entry name" value="folK"/>
    <property type="match status" value="1"/>
</dbReference>
<dbReference type="InterPro" id="IPR000550">
    <property type="entry name" value="Hppk"/>
</dbReference>
<dbReference type="Pfam" id="PF01288">
    <property type="entry name" value="HPPK"/>
    <property type="match status" value="1"/>
</dbReference>
<evidence type="ECO:0000256" key="9">
    <source>
        <dbReference type="ARBA" id="ARBA00022909"/>
    </source>
</evidence>
<dbReference type="SUPFAM" id="SSF55083">
    <property type="entry name" value="6-hydroxymethyl-7,8-dihydropterin pyrophosphokinase, HPPK"/>
    <property type="match status" value="1"/>
</dbReference>
<dbReference type="PANTHER" id="PTHR43071:SF1">
    <property type="entry name" value="2-AMINO-4-HYDROXY-6-HYDROXYMETHYLDIHYDROPTERIDINE PYROPHOSPHOKINASE"/>
    <property type="match status" value="1"/>
</dbReference>
<evidence type="ECO:0000256" key="12">
    <source>
        <dbReference type="ARBA" id="ARBA00033413"/>
    </source>
</evidence>
<keyword evidence="7 14" id="KW-0418">Kinase</keyword>
<protein>
    <recommendedName>
        <fullName evidence="4">2-amino-4-hydroxy-6-hydroxymethyldihydropteridine pyrophosphokinase</fullName>
        <ecNumber evidence="3">2.7.6.3</ecNumber>
    </recommendedName>
    <alternativeName>
        <fullName evidence="11">6-hydroxymethyl-7,8-dihydropterin pyrophosphokinase</fullName>
    </alternativeName>
    <alternativeName>
        <fullName evidence="12">7,8-dihydro-6-hydroxymethylpterin-pyrophosphokinase</fullName>
    </alternativeName>
</protein>
<evidence type="ECO:0000256" key="6">
    <source>
        <dbReference type="ARBA" id="ARBA00022741"/>
    </source>
</evidence>
<dbReference type="GO" id="GO:0046656">
    <property type="term" value="P:folic acid biosynthetic process"/>
    <property type="evidence" value="ECO:0007669"/>
    <property type="project" value="UniProtKB-KW"/>
</dbReference>
<evidence type="ECO:0000256" key="11">
    <source>
        <dbReference type="ARBA" id="ARBA00029766"/>
    </source>
</evidence>
<dbReference type="GO" id="GO:0005524">
    <property type="term" value="F:ATP binding"/>
    <property type="evidence" value="ECO:0007669"/>
    <property type="project" value="UniProtKB-KW"/>
</dbReference>
<evidence type="ECO:0000256" key="1">
    <source>
        <dbReference type="ARBA" id="ARBA00005051"/>
    </source>
</evidence>
<dbReference type="PANTHER" id="PTHR43071">
    <property type="entry name" value="2-AMINO-4-HYDROXY-6-HYDROXYMETHYLDIHYDROPTERIDINE PYROPHOSPHOKINASE"/>
    <property type="match status" value="1"/>
</dbReference>
<dbReference type="CDD" id="cd00483">
    <property type="entry name" value="HPPK"/>
    <property type="match status" value="1"/>
</dbReference>
<keyword evidence="9" id="KW-0289">Folate biosynthesis</keyword>
<dbReference type="AlphaFoldDB" id="A0A0K1ETJ8"/>
<dbReference type="PATRIC" id="fig|52.7.peg.9010"/>
<dbReference type="GO" id="GO:0046654">
    <property type="term" value="P:tetrahydrofolate biosynthetic process"/>
    <property type="evidence" value="ECO:0007669"/>
    <property type="project" value="UniProtKB-UniPathway"/>
</dbReference>
<reference evidence="14 15" key="1">
    <citation type="submission" date="2015-07" db="EMBL/GenBank/DDBJ databases">
        <title>Genome analysis of myxobacterium Chondromyces crocatus Cm c5 reveals a high potential for natural compound synthesis and the genetic basis for the loss of fruiting body formation.</title>
        <authorList>
            <person name="Zaburannyi N."/>
            <person name="Bunk B."/>
            <person name="Maier J."/>
            <person name="Overmann J."/>
            <person name="Mueller R."/>
        </authorList>
    </citation>
    <scope>NUCLEOTIDE SEQUENCE [LARGE SCALE GENOMIC DNA]</scope>
    <source>
        <strain evidence="14 15">Cm c5</strain>
    </source>
</reference>
<evidence type="ECO:0000313" key="15">
    <source>
        <dbReference type="Proteomes" id="UP000067626"/>
    </source>
</evidence>
<keyword evidence="6" id="KW-0547">Nucleotide-binding</keyword>
<dbReference type="Gene3D" id="3.30.70.560">
    <property type="entry name" value="7,8-Dihydro-6-hydroxymethylpterin-pyrophosphokinase HPPK"/>
    <property type="match status" value="1"/>
</dbReference>
<sequence length="163" mass="17816">MNRARRIVLGMGSNLGDRPATLASAMAALRSDPAFSVLAESPRYETPPAGGPPQPDYLNAAALLASELPALDILDRVLAIERAHGRIRPDPVRWGPRTLDLDVLWIEGEIHALPELVVPHPRLEQRPFALRPLLDVAPDARDPRSGEFYVSLPAAHAPIRRVP</sequence>
<comment type="similarity">
    <text evidence="2">Belongs to the HPPK family.</text>
</comment>
<gene>
    <name evidence="14" type="primary">folK</name>
    <name evidence="14" type="ORF">CMC5_081950</name>
</gene>
<evidence type="ECO:0000256" key="2">
    <source>
        <dbReference type="ARBA" id="ARBA00005810"/>
    </source>
</evidence>
<feature type="domain" description="7,8-dihydro-6-hydroxymethylpterin-pyrophosphokinase" evidence="13">
    <location>
        <begin position="93"/>
        <end position="104"/>
    </location>
</feature>
<dbReference type="UniPathway" id="UPA00077">
    <property type="reaction ID" value="UER00155"/>
</dbReference>
<evidence type="ECO:0000256" key="7">
    <source>
        <dbReference type="ARBA" id="ARBA00022777"/>
    </source>
</evidence>